<dbReference type="CDD" id="cd05476">
    <property type="entry name" value="pepsin_A_like_plant"/>
    <property type="match status" value="1"/>
</dbReference>
<dbReference type="PANTHER" id="PTHR47967">
    <property type="entry name" value="OS07G0603500 PROTEIN-RELATED"/>
    <property type="match status" value="1"/>
</dbReference>
<dbReference type="Pfam" id="PF14543">
    <property type="entry name" value="TAXi_N"/>
    <property type="match status" value="1"/>
</dbReference>
<evidence type="ECO:0000259" key="7">
    <source>
        <dbReference type="PROSITE" id="PS51767"/>
    </source>
</evidence>
<dbReference type="EMBL" id="CABIKO010000247">
    <property type="protein sequence ID" value="VVA32412.1"/>
    <property type="molecule type" value="Genomic_DNA"/>
</dbReference>
<organism evidence="8 9">
    <name type="scientific">Prunus dulcis</name>
    <name type="common">Almond</name>
    <name type="synonym">Amygdalus dulcis</name>
    <dbReference type="NCBI Taxonomy" id="3755"/>
    <lineage>
        <taxon>Eukaryota</taxon>
        <taxon>Viridiplantae</taxon>
        <taxon>Streptophyta</taxon>
        <taxon>Embryophyta</taxon>
        <taxon>Tracheophyta</taxon>
        <taxon>Spermatophyta</taxon>
        <taxon>Magnoliopsida</taxon>
        <taxon>eudicotyledons</taxon>
        <taxon>Gunneridae</taxon>
        <taxon>Pentapetalae</taxon>
        <taxon>rosids</taxon>
        <taxon>fabids</taxon>
        <taxon>Rosales</taxon>
        <taxon>Rosaceae</taxon>
        <taxon>Amygdaloideae</taxon>
        <taxon>Amygdaleae</taxon>
        <taxon>Prunus</taxon>
    </lineage>
</organism>
<dbReference type="InterPro" id="IPR032861">
    <property type="entry name" value="TAXi_N"/>
</dbReference>
<comment type="similarity">
    <text evidence="1">Belongs to the peptidase A1 family.</text>
</comment>
<keyword evidence="2" id="KW-0645">Protease</keyword>
<dbReference type="GO" id="GO:0004190">
    <property type="term" value="F:aspartic-type endopeptidase activity"/>
    <property type="evidence" value="ECO:0007669"/>
    <property type="project" value="UniProtKB-KW"/>
</dbReference>
<feature type="domain" description="Peptidase A1" evidence="7">
    <location>
        <begin position="100"/>
        <end position="450"/>
    </location>
</feature>
<evidence type="ECO:0000256" key="6">
    <source>
        <dbReference type="SAM" id="SignalP"/>
    </source>
</evidence>
<evidence type="ECO:0000256" key="5">
    <source>
        <dbReference type="ARBA" id="ARBA00023180"/>
    </source>
</evidence>
<dbReference type="InterPro" id="IPR034161">
    <property type="entry name" value="Pepsin-like_plant"/>
</dbReference>
<keyword evidence="6" id="KW-0732">Signal</keyword>
<dbReference type="AlphaFoldDB" id="A0A5E4FYC9"/>
<dbReference type="InParanoid" id="A0A5E4FYC9"/>
<dbReference type="InterPro" id="IPR021109">
    <property type="entry name" value="Peptidase_aspartic_dom_sf"/>
</dbReference>
<dbReference type="SUPFAM" id="SSF50630">
    <property type="entry name" value="Acid proteases"/>
    <property type="match status" value="1"/>
</dbReference>
<accession>A0A5E4FYC9</accession>
<dbReference type="GO" id="GO:0006508">
    <property type="term" value="P:proteolysis"/>
    <property type="evidence" value="ECO:0007669"/>
    <property type="project" value="UniProtKB-KW"/>
</dbReference>
<dbReference type="InterPro" id="IPR001969">
    <property type="entry name" value="Aspartic_peptidase_AS"/>
</dbReference>
<dbReference type="Gene3D" id="2.40.70.10">
    <property type="entry name" value="Acid Proteases"/>
    <property type="match status" value="2"/>
</dbReference>
<protein>
    <submittedName>
        <fullName evidence="8">PREDICTED: aspartic</fullName>
    </submittedName>
</protein>
<keyword evidence="5" id="KW-0325">Glycoprotein</keyword>
<dbReference type="InterPro" id="IPR032799">
    <property type="entry name" value="TAXi_C"/>
</dbReference>
<reference evidence="9" key="1">
    <citation type="journal article" date="2020" name="Plant J.">
        <title>Transposons played a major role in the diversification between the closely related almond and peach genomes: results from the almond genome sequence.</title>
        <authorList>
            <person name="Alioto T."/>
            <person name="Alexiou K.G."/>
            <person name="Bardil A."/>
            <person name="Barteri F."/>
            <person name="Castanera R."/>
            <person name="Cruz F."/>
            <person name="Dhingra A."/>
            <person name="Duval H."/>
            <person name="Fernandez I Marti A."/>
            <person name="Frias L."/>
            <person name="Galan B."/>
            <person name="Garcia J.L."/>
            <person name="Howad W."/>
            <person name="Gomez-Garrido J."/>
            <person name="Gut M."/>
            <person name="Julca I."/>
            <person name="Morata J."/>
            <person name="Puigdomenech P."/>
            <person name="Ribeca P."/>
            <person name="Rubio Cabetas M.J."/>
            <person name="Vlasova A."/>
            <person name="Wirthensohn M."/>
            <person name="Garcia-Mas J."/>
            <person name="Gabaldon T."/>
            <person name="Casacuberta J.M."/>
            <person name="Arus P."/>
        </authorList>
    </citation>
    <scope>NUCLEOTIDE SEQUENCE [LARGE SCALE GENOMIC DNA]</scope>
    <source>
        <strain evidence="9">cv. Texas</strain>
    </source>
</reference>
<gene>
    <name evidence="8" type="ORF">ALMOND_2B003255</name>
</gene>
<dbReference type="OMA" id="FAKEECH"/>
<evidence type="ECO:0000256" key="4">
    <source>
        <dbReference type="ARBA" id="ARBA00022801"/>
    </source>
</evidence>
<dbReference type="Pfam" id="PF14541">
    <property type="entry name" value="TAXi_C"/>
    <property type="match status" value="1"/>
</dbReference>
<evidence type="ECO:0000313" key="9">
    <source>
        <dbReference type="Proteomes" id="UP000327085"/>
    </source>
</evidence>
<proteinExistence type="inferred from homology"/>
<name>A0A5E4FYC9_PRUDU</name>
<dbReference type="InterPro" id="IPR051708">
    <property type="entry name" value="Plant_Aspart_Prot_A1"/>
</dbReference>
<evidence type="ECO:0000256" key="2">
    <source>
        <dbReference type="ARBA" id="ARBA00022670"/>
    </source>
</evidence>
<dbReference type="Proteomes" id="UP000327085">
    <property type="component" value="Chromosome 5"/>
</dbReference>
<sequence length="454" mass="50578">MSLRNMSKIIPVFFFVLMVFLMFPATMGGVAQGLSIKMFTILSPNSSIFPKNLTLFEKHQKLTEISKARALDLIMTTNSSETLVPNAISSLVKHAYSDFYYTEMYIGTPPQKTNLALDTGSTLTWVQCEGCKSCFKVSMPNFNIRRSTTSRPMPDDHPLCVPPNLGPGTKGQNCVYGLFYYDRSSTYGPFGFDTFTFLSEQGQLAIPNVAFGWGLFNKVNFNDYFHGHDNPIGGILGLGRGHPTGILQQLNQITLRRFSYCLPPQFEAQSLLHFGEDAQIGGPSVGSTPILGGPDDYYFTKLDAISLNAQRLQIDPSLFMAGGKGMAVDSGSPYSHIVAEAFKVLKQAVVDYFHNMYGWQLMTQKSKTGFDLCYQNIPTVFTSPSVRLHFEGADFVRHKPTLLQAFEHHNEFCMTILSMDQSDGLKILGAAQQVNYRFLFDVAVLRLSFSPENC</sequence>
<feature type="chain" id="PRO_5022686579" evidence="6">
    <location>
        <begin position="29"/>
        <end position="454"/>
    </location>
</feature>
<evidence type="ECO:0000313" key="8">
    <source>
        <dbReference type="EMBL" id="VVA32412.1"/>
    </source>
</evidence>
<evidence type="ECO:0000256" key="1">
    <source>
        <dbReference type="ARBA" id="ARBA00007447"/>
    </source>
</evidence>
<dbReference type="PROSITE" id="PS00141">
    <property type="entry name" value="ASP_PROTEASE"/>
    <property type="match status" value="1"/>
</dbReference>
<keyword evidence="3" id="KW-0064">Aspartyl protease</keyword>
<dbReference type="InterPro" id="IPR033121">
    <property type="entry name" value="PEPTIDASE_A1"/>
</dbReference>
<feature type="signal peptide" evidence="6">
    <location>
        <begin position="1"/>
        <end position="28"/>
    </location>
</feature>
<evidence type="ECO:0000256" key="3">
    <source>
        <dbReference type="ARBA" id="ARBA00022750"/>
    </source>
</evidence>
<dbReference type="PROSITE" id="PS51767">
    <property type="entry name" value="PEPTIDASE_A1"/>
    <property type="match status" value="1"/>
</dbReference>
<keyword evidence="4" id="KW-0378">Hydrolase</keyword>
<dbReference type="Gramene" id="VVA32412">
    <property type="protein sequence ID" value="VVA32412"/>
    <property type="gene ID" value="Prudul26B003255"/>
</dbReference>